<dbReference type="AlphaFoldDB" id="W7UZV2"/>
<keyword evidence="2" id="KW-1185">Reference proteome</keyword>
<evidence type="ECO:0000313" key="2">
    <source>
        <dbReference type="Proteomes" id="UP000019365"/>
    </source>
</evidence>
<evidence type="ECO:0000313" key="1">
    <source>
        <dbReference type="EMBL" id="EWM54290.1"/>
    </source>
</evidence>
<sequence>MRRKKKKAALRAAFLYLLLSFGSWMFINSYANSYNRINSESIVPAGLVISDGKAELDILGHHSEFGTSGIAPASKAYCGAYLLSPDEIRAAAYVISLCVKF</sequence>
<name>W7UZV2_RUMFL</name>
<comment type="caution">
    <text evidence="1">The sequence shown here is derived from an EMBL/GenBank/DDBJ whole genome shotgun (WGS) entry which is preliminary data.</text>
</comment>
<gene>
    <name evidence="1" type="ORF">RF007C_11820</name>
</gene>
<dbReference type="PATRIC" id="fig|1341157.4.peg.953"/>
<proteinExistence type="predicted"/>
<protein>
    <submittedName>
        <fullName evidence="1">Uncharacterized protein</fullName>
    </submittedName>
</protein>
<organism evidence="1 2">
    <name type="scientific">Ruminococcus flavefaciens 007c</name>
    <dbReference type="NCBI Taxonomy" id="1341157"/>
    <lineage>
        <taxon>Bacteria</taxon>
        <taxon>Bacillati</taxon>
        <taxon>Bacillota</taxon>
        <taxon>Clostridia</taxon>
        <taxon>Eubacteriales</taxon>
        <taxon>Oscillospiraceae</taxon>
        <taxon>Ruminococcus</taxon>
    </lineage>
</organism>
<accession>W7UZV2</accession>
<dbReference type="OrthoDB" id="1825253at2"/>
<dbReference type="RefSeq" id="WP_037297686.1">
    <property type="nucleotide sequence ID" value="NZ_ATAX01000016.1"/>
</dbReference>
<dbReference type="Proteomes" id="UP000019365">
    <property type="component" value="Unassembled WGS sequence"/>
</dbReference>
<reference evidence="1 2" key="1">
    <citation type="journal article" date="2014" name="PLoS ONE">
        <title>Rumen cellulosomics: divergent fiber-degrading strategies revealed by comparative genome-wide analysis of six ruminococcal strains.</title>
        <authorList>
            <person name="Dassa B."/>
            <person name="Borovok I."/>
            <person name="Ruimy-Israeli V."/>
            <person name="Lamed R."/>
            <person name="Flint H.J."/>
            <person name="Duncan S.H."/>
            <person name="Henrissat B."/>
            <person name="Coutinho P."/>
            <person name="Morrison M."/>
            <person name="Mosoni P."/>
            <person name="Yeoman C.J."/>
            <person name="White B.A."/>
            <person name="Bayer E.A."/>
        </authorList>
    </citation>
    <scope>NUCLEOTIDE SEQUENCE [LARGE SCALE GENOMIC DNA]</scope>
    <source>
        <strain evidence="1 2">007c</strain>
    </source>
</reference>
<dbReference type="EMBL" id="ATAX01000016">
    <property type="protein sequence ID" value="EWM54290.1"/>
    <property type="molecule type" value="Genomic_DNA"/>
</dbReference>